<evidence type="ECO:0000259" key="13">
    <source>
        <dbReference type="Pfam" id="PF08345"/>
    </source>
</evidence>
<protein>
    <recommendedName>
        <fullName evidence="9">Flagellar M-ring protein</fullName>
    </recommendedName>
</protein>
<dbReference type="InterPro" id="IPR043427">
    <property type="entry name" value="YscJ/FliF"/>
</dbReference>
<evidence type="ECO:0000256" key="4">
    <source>
        <dbReference type="ARBA" id="ARBA00022475"/>
    </source>
</evidence>
<dbReference type="InterPro" id="IPR006182">
    <property type="entry name" value="FliF_N_dom"/>
</dbReference>
<feature type="region of interest" description="Disordered" evidence="10">
    <location>
        <begin position="306"/>
        <end position="347"/>
    </location>
</feature>
<dbReference type="GO" id="GO:0003774">
    <property type="term" value="F:cytoskeletal motor activity"/>
    <property type="evidence" value="ECO:0007669"/>
    <property type="project" value="InterPro"/>
</dbReference>
<gene>
    <name evidence="14" type="primary">fliF</name>
    <name evidence="14" type="ORF">DX130_05550</name>
</gene>
<keyword evidence="8 9" id="KW-0975">Bacterial flagellum</keyword>
<evidence type="ECO:0000259" key="12">
    <source>
        <dbReference type="Pfam" id="PF01514"/>
    </source>
</evidence>
<accession>A0A371PK11</accession>
<dbReference type="PANTHER" id="PTHR30046:SF0">
    <property type="entry name" value="FLAGELLAR M-RING PROTEIN"/>
    <property type="match status" value="1"/>
</dbReference>
<dbReference type="GO" id="GO:0009431">
    <property type="term" value="C:bacterial-type flagellum basal body, MS ring"/>
    <property type="evidence" value="ECO:0007669"/>
    <property type="project" value="InterPro"/>
</dbReference>
<dbReference type="Proteomes" id="UP000261905">
    <property type="component" value="Unassembled WGS sequence"/>
</dbReference>
<reference evidence="14 15" key="1">
    <citation type="submission" date="2018-08" db="EMBL/GenBank/DDBJ databases">
        <title>Paenibacillus sp. M4BSY-1, whole genome shotgun sequence.</title>
        <authorList>
            <person name="Tuo L."/>
        </authorList>
    </citation>
    <scope>NUCLEOTIDE SEQUENCE [LARGE SCALE GENOMIC DNA]</scope>
    <source>
        <strain evidence="14 15">M4BSY-1</strain>
    </source>
</reference>
<evidence type="ECO:0000313" key="15">
    <source>
        <dbReference type="Proteomes" id="UP000261905"/>
    </source>
</evidence>
<dbReference type="RefSeq" id="WP_116043485.1">
    <property type="nucleotide sequence ID" value="NZ_QUBQ01000001.1"/>
</dbReference>
<dbReference type="Pfam" id="PF08345">
    <property type="entry name" value="YscJ_FliF_C"/>
    <property type="match status" value="1"/>
</dbReference>
<evidence type="ECO:0000256" key="8">
    <source>
        <dbReference type="ARBA" id="ARBA00023143"/>
    </source>
</evidence>
<dbReference type="AlphaFoldDB" id="A0A371PK11"/>
<dbReference type="PIRSF" id="PIRSF004862">
    <property type="entry name" value="FliF"/>
    <property type="match status" value="1"/>
</dbReference>
<evidence type="ECO:0000256" key="5">
    <source>
        <dbReference type="ARBA" id="ARBA00022692"/>
    </source>
</evidence>
<evidence type="ECO:0000256" key="7">
    <source>
        <dbReference type="ARBA" id="ARBA00023136"/>
    </source>
</evidence>
<comment type="subcellular location">
    <subcellularLocation>
        <location evidence="1 9">Bacterial flagellum basal body</location>
    </subcellularLocation>
    <subcellularLocation>
        <location evidence="2">Cell membrane</location>
        <topology evidence="2">Multi-pass membrane protein</topology>
    </subcellularLocation>
</comment>
<feature type="domain" description="Flagellar M-ring N-terminal" evidence="12">
    <location>
        <begin position="46"/>
        <end position="223"/>
    </location>
</feature>
<dbReference type="GO" id="GO:0005886">
    <property type="term" value="C:plasma membrane"/>
    <property type="evidence" value="ECO:0007669"/>
    <property type="project" value="UniProtKB-SubCell"/>
</dbReference>
<sequence length="525" mass="56990">MNERFAQYRERLKLFWSQMGRKQKIWLGASISGLLLAVILLTIVFTRTEYELAFQNLDATDSAAVMNYLDSSGIPYKLEANGTSIMVPSKMASRVKIGAGSEGLVQNGSIGFEIFSSNSSKLGTTENEFNVLYQNALNGEVQKLLNGLQGVESSKVLINSPEESVFLRPEDATKATAAIVMQFKPGYRPNQKEIDGYYNLVRATVADLAIKDITISSKQHGELVSSEAGGVGSGSTDLVEMQFQIQSKYESDLKKNIQQFLGPIVGSENLVVSISSSMNFDKKLTQESLVRPLQNNNNNGIVLSEELNNSSSTGSSTQAGGVAGTGETDIPGYEAAGQGNNTSETSSQIRNYEFDRINNSIESGPFVLKDLSISIGVEAAQLNDEDSRAAITNYLTTLVRSQLADSGQDVNDDVLINKKVSLIARNFAESATATQTSGLSLPWAIGIGVAALAIIGGLVVMLTRRRKGTQVEEVEMAVAPSKVEYPTLDFESVNNDSQARKNLETLAKRKPDEFVNLLRTWLVDE</sequence>
<evidence type="ECO:0000313" key="14">
    <source>
        <dbReference type="EMBL" id="REK76504.1"/>
    </source>
</evidence>
<feature type="transmembrane region" description="Helical" evidence="11">
    <location>
        <begin position="441"/>
        <end position="462"/>
    </location>
</feature>
<keyword evidence="14" id="KW-0282">Flagellum</keyword>
<evidence type="ECO:0000256" key="10">
    <source>
        <dbReference type="SAM" id="MobiDB-lite"/>
    </source>
</evidence>
<dbReference type="Pfam" id="PF01514">
    <property type="entry name" value="YscJ_FliF"/>
    <property type="match status" value="1"/>
</dbReference>
<dbReference type="PRINTS" id="PR01009">
    <property type="entry name" value="FLGMRINGFLIF"/>
</dbReference>
<dbReference type="OrthoDB" id="9807026at2"/>
<keyword evidence="5 11" id="KW-0812">Transmembrane</keyword>
<feature type="compositionally biased region" description="Low complexity" evidence="10">
    <location>
        <begin position="310"/>
        <end position="320"/>
    </location>
</feature>
<comment type="similarity">
    <text evidence="3 9">Belongs to the FliF family.</text>
</comment>
<feature type="compositionally biased region" description="Polar residues" evidence="10">
    <location>
        <begin position="338"/>
        <end position="347"/>
    </location>
</feature>
<proteinExistence type="inferred from homology"/>
<comment type="caution">
    <text evidence="14">The sequence shown here is derived from an EMBL/GenBank/DDBJ whole genome shotgun (WGS) entry which is preliminary data.</text>
</comment>
<keyword evidence="7 11" id="KW-0472">Membrane</keyword>
<evidence type="ECO:0000256" key="1">
    <source>
        <dbReference type="ARBA" id="ARBA00004117"/>
    </source>
</evidence>
<keyword evidence="4" id="KW-1003">Cell membrane</keyword>
<dbReference type="GO" id="GO:0071973">
    <property type="term" value="P:bacterial-type flagellum-dependent cell motility"/>
    <property type="evidence" value="ECO:0007669"/>
    <property type="project" value="InterPro"/>
</dbReference>
<dbReference type="Gene3D" id="3.30.300.30">
    <property type="match status" value="1"/>
</dbReference>
<keyword evidence="15" id="KW-1185">Reference proteome</keyword>
<dbReference type="EMBL" id="QUBQ01000001">
    <property type="protein sequence ID" value="REK76504.1"/>
    <property type="molecule type" value="Genomic_DNA"/>
</dbReference>
<keyword evidence="14" id="KW-0969">Cilium</keyword>
<organism evidence="14 15">
    <name type="scientific">Paenibacillus paeoniae</name>
    <dbReference type="NCBI Taxonomy" id="2292705"/>
    <lineage>
        <taxon>Bacteria</taxon>
        <taxon>Bacillati</taxon>
        <taxon>Bacillota</taxon>
        <taxon>Bacilli</taxon>
        <taxon>Bacillales</taxon>
        <taxon>Paenibacillaceae</taxon>
        <taxon>Paenibacillus</taxon>
    </lineage>
</organism>
<name>A0A371PK11_9BACL</name>
<comment type="function">
    <text evidence="9">The M ring may be actively involved in energy transduction.</text>
</comment>
<evidence type="ECO:0000256" key="2">
    <source>
        <dbReference type="ARBA" id="ARBA00004651"/>
    </source>
</evidence>
<evidence type="ECO:0000256" key="3">
    <source>
        <dbReference type="ARBA" id="ARBA00007971"/>
    </source>
</evidence>
<feature type="domain" description="Flagellar M-ring C-terminal" evidence="13">
    <location>
        <begin position="261"/>
        <end position="392"/>
    </location>
</feature>
<evidence type="ECO:0000256" key="11">
    <source>
        <dbReference type="SAM" id="Phobius"/>
    </source>
</evidence>
<feature type="transmembrane region" description="Helical" evidence="11">
    <location>
        <begin position="25"/>
        <end position="45"/>
    </location>
</feature>
<dbReference type="InterPro" id="IPR000067">
    <property type="entry name" value="FlgMring_FliF"/>
</dbReference>
<dbReference type="InterPro" id="IPR045851">
    <property type="entry name" value="AMP-bd_C_sf"/>
</dbReference>
<keyword evidence="6 11" id="KW-1133">Transmembrane helix</keyword>
<evidence type="ECO:0000256" key="9">
    <source>
        <dbReference type="PIRNR" id="PIRNR004862"/>
    </source>
</evidence>
<keyword evidence="14" id="KW-0966">Cell projection</keyword>
<dbReference type="InterPro" id="IPR013556">
    <property type="entry name" value="Flag_M-ring_C"/>
</dbReference>
<evidence type="ECO:0000256" key="6">
    <source>
        <dbReference type="ARBA" id="ARBA00022989"/>
    </source>
</evidence>
<dbReference type="NCBIfam" id="TIGR00206">
    <property type="entry name" value="fliF"/>
    <property type="match status" value="1"/>
</dbReference>
<dbReference type="PANTHER" id="PTHR30046">
    <property type="entry name" value="FLAGELLAR M-RING PROTEIN"/>
    <property type="match status" value="1"/>
</dbReference>